<comment type="caution">
    <text evidence="1">The sequence shown here is derived from an EMBL/GenBank/DDBJ whole genome shotgun (WGS) entry which is preliminary data.</text>
</comment>
<dbReference type="Proteomes" id="UP000076858">
    <property type="component" value="Unassembled WGS sequence"/>
</dbReference>
<dbReference type="AlphaFoldDB" id="A0A164KLV9"/>
<protein>
    <submittedName>
        <fullName evidence="1">Uncharacterized protein</fullName>
    </submittedName>
</protein>
<name>A0A164KLV9_9CRUS</name>
<evidence type="ECO:0000313" key="1">
    <source>
        <dbReference type="EMBL" id="KZS03377.1"/>
    </source>
</evidence>
<organism evidence="1 2">
    <name type="scientific">Daphnia magna</name>
    <dbReference type="NCBI Taxonomy" id="35525"/>
    <lineage>
        <taxon>Eukaryota</taxon>
        <taxon>Metazoa</taxon>
        <taxon>Ecdysozoa</taxon>
        <taxon>Arthropoda</taxon>
        <taxon>Crustacea</taxon>
        <taxon>Branchiopoda</taxon>
        <taxon>Diplostraca</taxon>
        <taxon>Cladocera</taxon>
        <taxon>Anomopoda</taxon>
        <taxon>Daphniidae</taxon>
        <taxon>Daphnia</taxon>
    </lineage>
</organism>
<keyword evidence="2" id="KW-1185">Reference proteome</keyword>
<dbReference type="EMBL" id="LRGB01003282">
    <property type="protein sequence ID" value="KZS03377.1"/>
    <property type="molecule type" value="Genomic_DNA"/>
</dbReference>
<proteinExistence type="predicted"/>
<sequence length="92" mass="10865">MRFSHLWRTCNQTPIQRPSYGRRDLLNRSVPSMTQIGHPMDDIFTTAISHLYLYIPGIYTDEDDKDFAKFSLTNQATLPILNFSYRNRLRII</sequence>
<reference evidence="1 2" key="1">
    <citation type="submission" date="2016-03" db="EMBL/GenBank/DDBJ databases">
        <title>EvidentialGene: Evidence-directed Construction of Genes on Genomes.</title>
        <authorList>
            <person name="Gilbert D.G."/>
            <person name="Choi J.-H."/>
            <person name="Mockaitis K."/>
            <person name="Colbourne J."/>
            <person name="Pfrender M."/>
        </authorList>
    </citation>
    <scope>NUCLEOTIDE SEQUENCE [LARGE SCALE GENOMIC DNA]</scope>
    <source>
        <strain evidence="1 2">Xinb3</strain>
        <tissue evidence="1">Complete organism</tissue>
    </source>
</reference>
<gene>
    <name evidence="1" type="ORF">APZ42_033906</name>
</gene>
<evidence type="ECO:0000313" key="2">
    <source>
        <dbReference type="Proteomes" id="UP000076858"/>
    </source>
</evidence>
<accession>A0A164KLV9</accession>